<evidence type="ECO:0000313" key="1">
    <source>
        <dbReference type="EMBL" id="ADG91044.1"/>
    </source>
</evidence>
<organism evidence="1 2">
    <name type="scientific">Thermosphaera aggregans (strain DSM 11486 / M11TL)</name>
    <dbReference type="NCBI Taxonomy" id="633148"/>
    <lineage>
        <taxon>Archaea</taxon>
        <taxon>Thermoproteota</taxon>
        <taxon>Thermoprotei</taxon>
        <taxon>Desulfurococcales</taxon>
        <taxon>Desulfurococcaceae</taxon>
        <taxon>Thermosphaera</taxon>
    </lineage>
</organism>
<sequence length="127" mass="13770">MYAGVLGKLWLNMLFSQLIESGVGAYTLSEVVPIDESWKSVACGREEAGVAVGGELKGSISLFHASQHFNVLMLFSLASFLPHKTLSMHLAVADAWGSFICKHHGETVVFNKYRALFIDGGRGHGCL</sequence>
<dbReference type="EMBL" id="CP001939">
    <property type="protein sequence ID" value="ADG91044.1"/>
    <property type="molecule type" value="Genomic_DNA"/>
</dbReference>
<reference evidence="2" key="2">
    <citation type="journal article" date="2010" name="Stand. Genomic Sci.">
        <title>Complete genome sequence of Thermosphaera aggregans type strain (M11TLT).</title>
        <authorList>
            <person name="Spring S."/>
            <person name="Rachel R."/>
            <person name="Lapidus A."/>
            <person name="Davenport K."/>
            <person name="Tice H."/>
            <person name="Copeland A."/>
            <person name="Cheng J.-F."/>
            <person name="Lucas S."/>
            <person name="Chen F."/>
            <person name="Nolan M."/>
            <person name="Bruce D."/>
            <person name="Goodwin L."/>
            <person name="Pitluck S."/>
            <person name="Ivanova N."/>
            <person name="Mavromatis K."/>
            <person name="Ovchinnikova G."/>
            <person name="Pati A."/>
            <person name="Chen A."/>
            <person name="Palaniappan K."/>
            <person name="Land M."/>
            <person name="Hauser L."/>
            <person name="Chang Y.-J."/>
            <person name="Jeffries C.C."/>
            <person name="Brettin T."/>
            <person name="Detter J.C."/>
            <person name="Tapia R."/>
            <person name="Han C."/>
            <person name="Heimerl T."/>
            <person name="Weikl F."/>
            <person name="Brambilla E."/>
            <person name="Goker M."/>
            <person name="Bristow J."/>
            <person name="Eisen J.A."/>
            <person name="Markowitz V."/>
            <person name="Hugenholtz P."/>
            <person name="Kyrpides N.C."/>
            <person name="Klenk H.-P."/>
        </authorList>
    </citation>
    <scope>NUCLEOTIDE SEQUENCE [LARGE SCALE GENOMIC DNA]</scope>
    <source>
        <strain evidence="2">DSM 11486 / M11TL</strain>
    </source>
</reference>
<evidence type="ECO:0000313" key="2">
    <source>
        <dbReference type="Proteomes" id="UP000002376"/>
    </source>
</evidence>
<dbReference type="KEGG" id="tag:Tagg_0771"/>
<name>D5U1P4_THEAM</name>
<gene>
    <name evidence="1" type="ordered locus">Tagg_0771</name>
</gene>
<proteinExistence type="predicted"/>
<accession>D5U1P4</accession>
<dbReference type="Proteomes" id="UP000002376">
    <property type="component" value="Chromosome"/>
</dbReference>
<dbReference type="HOGENOM" id="CLU_1965669_0_0_2"/>
<reference key="3">
    <citation type="submission" date="2010-02" db="EMBL/GenBank/DDBJ databases">
        <title>Complete genome sequence of Thermosphaera aggregans type strain (M11TL).</title>
        <authorList>
            <consortium name="US DOE Joint Genome Institute (JGI-PGF)"/>
            <person name="Spring S."/>
            <person name="Lapidus A."/>
            <person name="Munk C."/>
            <person name="Schroeder M."/>
            <person name="Glavina Del Rio T."/>
            <person name="Tice H."/>
            <person name="Copeland A."/>
            <person name="Cheng J.-F."/>
            <person name="Lucas S."/>
            <person name="Chen F."/>
            <person name="Nolan M."/>
            <person name="Bruce D."/>
            <person name="Goodwin L."/>
            <person name="Pitluck S."/>
            <person name="Ivanova N."/>
            <person name="Mavromatis K."/>
            <person name="Ovchinnikova G."/>
            <person name="Pati A."/>
            <person name="Chen A."/>
            <person name="Palaniappan K."/>
            <person name="Land M."/>
            <person name="Hauser L."/>
            <person name="Chang Y.-J."/>
            <person name="Jeffries C.C."/>
            <person name="Brettin T."/>
            <person name="Detter J.C."/>
            <person name="Tapia R."/>
            <person name="Han C."/>
            <person name="Chain P."/>
            <person name="Heimerl T."/>
            <person name="Weik F."/>
            <person name="Goker M."/>
            <person name="Rachel R."/>
            <person name="Bristow J."/>
            <person name="Eisen J.A."/>
            <person name="Markowitz V."/>
            <person name="Hugenholtz P."/>
            <person name="Kyrpides N.C."/>
            <person name="Klenk H.-P."/>
        </authorList>
    </citation>
    <scope>NUCLEOTIDE SEQUENCE</scope>
    <source>
        <strain>DSM 11486</strain>
    </source>
</reference>
<keyword evidence="2" id="KW-1185">Reference proteome</keyword>
<dbReference type="STRING" id="633148.Tagg_0771"/>
<reference evidence="1 2" key="1">
    <citation type="journal article" date="2010" name="Stand. Genomic Sci.">
        <title>Complete genome sequence of Thermosphaera aggregans type strain (M11TL).</title>
        <authorList>
            <person name="Spring S."/>
            <person name="Rachel R."/>
            <person name="Lapidus A."/>
            <person name="Davenport K."/>
            <person name="Tice H."/>
            <person name="Copeland A."/>
            <person name="Cheng J.F."/>
            <person name="Lucas S."/>
            <person name="Chen F."/>
            <person name="Nolan M."/>
            <person name="Bruce D."/>
            <person name="Goodwin L."/>
            <person name="Pitluck S."/>
            <person name="Ivanova N."/>
            <person name="Mavromatis K."/>
            <person name="Ovchinnikova G."/>
            <person name="Pati A."/>
            <person name="Chen A."/>
            <person name="Palaniappan K."/>
            <person name="Land M."/>
            <person name="Hauser L."/>
            <person name="Chang Y.J."/>
            <person name="Jeffries C.C."/>
            <person name="Brettin T."/>
            <person name="Detter J.C."/>
            <person name="Tapia R."/>
            <person name="Han C."/>
            <person name="Heimerl T."/>
            <person name="Weikl F."/>
            <person name="Brambilla E."/>
            <person name="Goker M."/>
            <person name="Bristow J."/>
            <person name="Eisen J.A."/>
            <person name="Markowitz V."/>
            <person name="Hugenholtz P."/>
            <person name="Kyrpides N.C."/>
            <person name="Klenk H.P."/>
        </authorList>
    </citation>
    <scope>NUCLEOTIDE SEQUENCE [LARGE SCALE GENOMIC DNA]</scope>
    <source>
        <strain evidence="2">DSM 11486 / M11TL</strain>
    </source>
</reference>
<protein>
    <submittedName>
        <fullName evidence="1">Uncharacterized protein</fullName>
    </submittedName>
</protein>
<dbReference type="AlphaFoldDB" id="D5U1P4"/>